<evidence type="ECO:0000313" key="3">
    <source>
        <dbReference type="EMBL" id="MBK1711166.1"/>
    </source>
</evidence>
<evidence type="ECO:0000259" key="2">
    <source>
        <dbReference type="SMART" id="SM00867"/>
    </source>
</evidence>
<proteinExistence type="predicted"/>
<dbReference type="InterPro" id="IPR007372">
    <property type="entry name" value="Lipid/polyisoprenoid-bd_YceI"/>
</dbReference>
<keyword evidence="4" id="KW-1185">Reference proteome</keyword>
<feature type="chain" id="PRO_5045637432" evidence="1">
    <location>
        <begin position="33"/>
        <end position="203"/>
    </location>
</feature>
<dbReference type="Gene3D" id="2.40.128.110">
    <property type="entry name" value="Lipid/polyisoprenoid-binding, YceI-like"/>
    <property type="match status" value="1"/>
</dbReference>
<organism evidence="3 4">
    <name type="scientific">Rubrivivax gelatinosus</name>
    <name type="common">Rhodocyclus gelatinosus</name>
    <name type="synonym">Rhodopseudomonas gelatinosa</name>
    <dbReference type="NCBI Taxonomy" id="28068"/>
    <lineage>
        <taxon>Bacteria</taxon>
        <taxon>Pseudomonadati</taxon>
        <taxon>Pseudomonadota</taxon>
        <taxon>Betaproteobacteria</taxon>
        <taxon>Burkholderiales</taxon>
        <taxon>Sphaerotilaceae</taxon>
        <taxon>Rubrivivax</taxon>
    </lineage>
</organism>
<sequence>MTMQTLARPLLRAAAPLALAAALLAAPWAAQAQNKAPAAQLVPAASEIVFTTTPMGVPVEGRFGKFSATVALDPKKPEGGSVALSIDTGSARFGTPELDGEVGKPVWLAVAKFPQATFQSTRISAAGAGRFQVAGKLTIKGTSQDVVVPVQVTQSGATSTATGTLKIKRLGFKVGDGEWADTSMLADDVQIRFKLALTGLPPL</sequence>
<dbReference type="PANTHER" id="PTHR34406">
    <property type="entry name" value="PROTEIN YCEI"/>
    <property type="match status" value="1"/>
</dbReference>
<evidence type="ECO:0000256" key="1">
    <source>
        <dbReference type="SAM" id="SignalP"/>
    </source>
</evidence>
<reference evidence="3" key="2">
    <citation type="journal article" date="2020" name="Microorganisms">
        <title>Osmotic Adaptation and Compatible Solute Biosynthesis of Phototrophic Bacteria as Revealed from Genome Analyses.</title>
        <authorList>
            <person name="Imhoff J.F."/>
            <person name="Rahn T."/>
            <person name="Kunzel S."/>
            <person name="Keller A."/>
            <person name="Neulinger S.C."/>
        </authorList>
    </citation>
    <scope>NUCLEOTIDE SEQUENCE</scope>
    <source>
        <strain evidence="3">IM 151</strain>
    </source>
</reference>
<dbReference type="PANTHER" id="PTHR34406:SF1">
    <property type="entry name" value="PROTEIN YCEI"/>
    <property type="match status" value="1"/>
</dbReference>
<dbReference type="InterPro" id="IPR036761">
    <property type="entry name" value="TTHA0802/YceI-like_sf"/>
</dbReference>
<evidence type="ECO:0000313" key="4">
    <source>
        <dbReference type="Proteomes" id="UP001041814"/>
    </source>
</evidence>
<feature type="domain" description="Lipid/polyisoprenoid-binding YceI-like" evidence="2">
    <location>
        <begin position="38"/>
        <end position="198"/>
    </location>
</feature>
<gene>
    <name evidence="3" type="ORF">CKO43_00025</name>
</gene>
<dbReference type="Proteomes" id="UP001041814">
    <property type="component" value="Unassembled WGS sequence"/>
</dbReference>
<name>A0ABS1DPS7_RUBGE</name>
<feature type="signal peptide" evidence="1">
    <location>
        <begin position="1"/>
        <end position="32"/>
    </location>
</feature>
<dbReference type="InterPro" id="IPR006311">
    <property type="entry name" value="TAT_signal"/>
</dbReference>
<dbReference type="SMART" id="SM00867">
    <property type="entry name" value="YceI"/>
    <property type="match status" value="1"/>
</dbReference>
<keyword evidence="1" id="KW-0732">Signal</keyword>
<protein>
    <submittedName>
        <fullName evidence="3">Polyisoprenoid-binding protein</fullName>
    </submittedName>
</protein>
<reference evidence="3" key="1">
    <citation type="submission" date="2017-08" db="EMBL/GenBank/DDBJ databases">
        <authorList>
            <person name="Imhoff J.F."/>
            <person name="Rahn T."/>
            <person name="Kuenzel S."/>
            <person name="Neulinger S.C."/>
        </authorList>
    </citation>
    <scope>NUCLEOTIDE SEQUENCE</scope>
    <source>
        <strain evidence="3">IM 151</strain>
    </source>
</reference>
<dbReference type="PROSITE" id="PS51318">
    <property type="entry name" value="TAT"/>
    <property type="match status" value="1"/>
</dbReference>
<dbReference type="Pfam" id="PF04264">
    <property type="entry name" value="YceI"/>
    <property type="match status" value="1"/>
</dbReference>
<accession>A0ABS1DPS7</accession>
<comment type="caution">
    <text evidence="3">The sequence shown here is derived from an EMBL/GenBank/DDBJ whole genome shotgun (WGS) entry which is preliminary data.</text>
</comment>
<dbReference type="EMBL" id="NRRU01000001">
    <property type="protein sequence ID" value="MBK1711166.1"/>
    <property type="molecule type" value="Genomic_DNA"/>
</dbReference>
<dbReference type="SUPFAM" id="SSF101874">
    <property type="entry name" value="YceI-like"/>
    <property type="match status" value="1"/>
</dbReference>